<dbReference type="AlphaFoldDB" id="A0A916ZGM9"/>
<keyword evidence="3 4" id="KW-0067">ATP-binding</keyword>
<organism evidence="6 7">
    <name type="scientific">Paenibacillus nasutitermitis</name>
    <dbReference type="NCBI Taxonomy" id="1652958"/>
    <lineage>
        <taxon>Bacteria</taxon>
        <taxon>Bacillati</taxon>
        <taxon>Bacillota</taxon>
        <taxon>Bacilli</taxon>
        <taxon>Bacillales</taxon>
        <taxon>Paenibacillaceae</taxon>
        <taxon>Paenibacillus</taxon>
    </lineage>
</organism>
<comment type="similarity">
    <text evidence="1 5">Belongs to the 5-formyltetrahydrofolate cyclo-ligase family.</text>
</comment>
<dbReference type="GO" id="GO:0046872">
    <property type="term" value="F:metal ion binding"/>
    <property type="evidence" value="ECO:0007669"/>
    <property type="project" value="UniProtKB-KW"/>
</dbReference>
<keyword evidence="2 4" id="KW-0547">Nucleotide-binding</keyword>
<name>A0A916ZGM9_9BACL</name>
<dbReference type="EC" id="6.3.3.2" evidence="5"/>
<evidence type="ECO:0000256" key="1">
    <source>
        <dbReference type="ARBA" id="ARBA00010638"/>
    </source>
</evidence>
<dbReference type="EMBL" id="BMHP01000007">
    <property type="protein sequence ID" value="GGD94672.1"/>
    <property type="molecule type" value="Genomic_DNA"/>
</dbReference>
<feature type="binding site" evidence="4">
    <location>
        <begin position="14"/>
        <end position="18"/>
    </location>
    <ligand>
        <name>ATP</name>
        <dbReference type="ChEBI" id="CHEBI:30616"/>
    </ligand>
</feature>
<evidence type="ECO:0000256" key="3">
    <source>
        <dbReference type="ARBA" id="ARBA00022840"/>
    </source>
</evidence>
<dbReference type="PANTHER" id="PTHR23407">
    <property type="entry name" value="ATPASE INHIBITOR/5-FORMYLTETRAHYDROFOLATE CYCLO-LIGASE"/>
    <property type="match status" value="1"/>
</dbReference>
<comment type="catalytic activity">
    <reaction evidence="5">
        <text>(6S)-5-formyl-5,6,7,8-tetrahydrofolate + ATP = (6R)-5,10-methenyltetrahydrofolate + ADP + phosphate</text>
        <dbReference type="Rhea" id="RHEA:10488"/>
        <dbReference type="ChEBI" id="CHEBI:30616"/>
        <dbReference type="ChEBI" id="CHEBI:43474"/>
        <dbReference type="ChEBI" id="CHEBI:57455"/>
        <dbReference type="ChEBI" id="CHEBI:57457"/>
        <dbReference type="ChEBI" id="CHEBI:456216"/>
        <dbReference type="EC" id="6.3.3.2"/>
    </reaction>
</comment>
<dbReference type="Proteomes" id="UP000612456">
    <property type="component" value="Unassembled WGS sequence"/>
</dbReference>
<dbReference type="SUPFAM" id="SSF100950">
    <property type="entry name" value="NagB/RpiA/CoA transferase-like"/>
    <property type="match status" value="1"/>
</dbReference>
<feature type="binding site" evidence="4">
    <location>
        <begin position="147"/>
        <end position="155"/>
    </location>
    <ligand>
        <name>ATP</name>
        <dbReference type="ChEBI" id="CHEBI:30616"/>
    </ligand>
</feature>
<dbReference type="InterPro" id="IPR024185">
    <property type="entry name" value="FTHF_cligase-like_sf"/>
</dbReference>
<protein>
    <recommendedName>
        <fullName evidence="5">5-formyltetrahydrofolate cyclo-ligase</fullName>
        <ecNumber evidence="5">6.3.3.2</ecNumber>
    </recommendedName>
</protein>
<evidence type="ECO:0000313" key="7">
    <source>
        <dbReference type="Proteomes" id="UP000612456"/>
    </source>
</evidence>
<comment type="caution">
    <text evidence="6">The sequence shown here is derived from an EMBL/GenBank/DDBJ whole genome shotgun (WGS) entry which is preliminary data.</text>
</comment>
<dbReference type="Pfam" id="PF01812">
    <property type="entry name" value="5-FTHF_cyc-lig"/>
    <property type="match status" value="1"/>
</dbReference>
<sequence>MANIGEAAEWFRQKKAIRAAAAASRNLLPEELRKHWSSMACKHAIDWMANHSNCINSFMVYVPFRSELDTREMIEWGWQTGISVIIPRSNPSDWTMELYVLQRWEELIPGAYGILEPDAGQAKRCGEGFIPDAIFAPGLTFDLHGGRLGYGGGYYDRYWERLSSEALQTGQSMPSWIGLAYESQLQEKVPMELHDARMGAVITEQGMRIFNS</sequence>
<keyword evidence="5" id="KW-0460">Magnesium</keyword>
<reference evidence="6" key="2">
    <citation type="submission" date="2020-09" db="EMBL/GenBank/DDBJ databases">
        <authorList>
            <person name="Sun Q."/>
            <person name="Zhou Y."/>
        </authorList>
    </citation>
    <scope>NUCLEOTIDE SEQUENCE</scope>
    <source>
        <strain evidence="6">CGMCC 1.15178</strain>
    </source>
</reference>
<feature type="binding site" evidence="4">
    <location>
        <position position="67"/>
    </location>
    <ligand>
        <name>substrate</name>
    </ligand>
</feature>
<dbReference type="PANTHER" id="PTHR23407:SF1">
    <property type="entry name" value="5-FORMYLTETRAHYDROFOLATE CYCLO-LIGASE"/>
    <property type="match status" value="1"/>
</dbReference>
<keyword evidence="5" id="KW-0479">Metal-binding</keyword>
<gene>
    <name evidence="6" type="ORF">GCM10010911_61710</name>
</gene>
<proteinExistence type="inferred from homology"/>
<dbReference type="RefSeq" id="WP_188998377.1">
    <property type="nucleotide sequence ID" value="NZ_BMHP01000007.1"/>
</dbReference>
<evidence type="ECO:0000256" key="4">
    <source>
        <dbReference type="PIRSR" id="PIRSR006806-1"/>
    </source>
</evidence>
<dbReference type="GO" id="GO:0009396">
    <property type="term" value="P:folic acid-containing compound biosynthetic process"/>
    <property type="evidence" value="ECO:0007669"/>
    <property type="project" value="TreeGrafter"/>
</dbReference>
<feature type="binding site" evidence="4">
    <location>
        <position position="62"/>
    </location>
    <ligand>
        <name>substrate</name>
    </ligand>
</feature>
<dbReference type="GO" id="GO:0035999">
    <property type="term" value="P:tetrahydrofolate interconversion"/>
    <property type="evidence" value="ECO:0007669"/>
    <property type="project" value="TreeGrafter"/>
</dbReference>
<evidence type="ECO:0000313" key="6">
    <source>
        <dbReference type="EMBL" id="GGD94672.1"/>
    </source>
</evidence>
<dbReference type="Gene3D" id="3.40.50.10420">
    <property type="entry name" value="NagB/RpiA/CoA transferase-like"/>
    <property type="match status" value="1"/>
</dbReference>
<dbReference type="InterPro" id="IPR037171">
    <property type="entry name" value="NagB/RpiA_transferase-like"/>
</dbReference>
<dbReference type="InterPro" id="IPR002698">
    <property type="entry name" value="FTHF_cligase"/>
</dbReference>
<dbReference type="NCBIfam" id="TIGR02727">
    <property type="entry name" value="MTHFS_bact"/>
    <property type="match status" value="1"/>
</dbReference>
<keyword evidence="7" id="KW-1185">Reference proteome</keyword>
<dbReference type="GO" id="GO:0030272">
    <property type="term" value="F:5-formyltetrahydrofolate cyclo-ligase activity"/>
    <property type="evidence" value="ECO:0007669"/>
    <property type="project" value="UniProtKB-EC"/>
</dbReference>
<reference evidence="6" key="1">
    <citation type="journal article" date="2014" name="Int. J. Syst. Evol. Microbiol.">
        <title>Complete genome sequence of Corynebacterium casei LMG S-19264T (=DSM 44701T), isolated from a smear-ripened cheese.</title>
        <authorList>
            <consortium name="US DOE Joint Genome Institute (JGI-PGF)"/>
            <person name="Walter F."/>
            <person name="Albersmeier A."/>
            <person name="Kalinowski J."/>
            <person name="Ruckert C."/>
        </authorList>
    </citation>
    <scope>NUCLEOTIDE SEQUENCE</scope>
    <source>
        <strain evidence="6">CGMCC 1.15178</strain>
    </source>
</reference>
<evidence type="ECO:0000256" key="5">
    <source>
        <dbReference type="RuleBase" id="RU361279"/>
    </source>
</evidence>
<comment type="cofactor">
    <cofactor evidence="5">
        <name>Mg(2+)</name>
        <dbReference type="ChEBI" id="CHEBI:18420"/>
    </cofactor>
</comment>
<accession>A0A916ZGM9</accession>
<dbReference type="PIRSF" id="PIRSF006806">
    <property type="entry name" value="FTHF_cligase"/>
    <property type="match status" value="1"/>
</dbReference>
<dbReference type="GO" id="GO:0005524">
    <property type="term" value="F:ATP binding"/>
    <property type="evidence" value="ECO:0007669"/>
    <property type="project" value="UniProtKB-KW"/>
</dbReference>
<evidence type="ECO:0000256" key="2">
    <source>
        <dbReference type="ARBA" id="ARBA00022741"/>
    </source>
</evidence>